<reference evidence="1 2" key="1">
    <citation type="journal article" date="2021" name="Hortic Res">
        <title>High-quality reference genome and annotation aids understanding of berry development for evergreen blueberry (Vaccinium darrowii).</title>
        <authorList>
            <person name="Yu J."/>
            <person name="Hulse-Kemp A.M."/>
            <person name="Babiker E."/>
            <person name="Staton M."/>
        </authorList>
    </citation>
    <scope>NUCLEOTIDE SEQUENCE [LARGE SCALE GENOMIC DNA]</scope>
    <source>
        <strain evidence="2">cv. NJ 8807/NJ 8810</strain>
        <tissue evidence="1">Young leaf</tissue>
    </source>
</reference>
<sequence length="1154" mass="131969">MATSFHFCKDLRGWVRASEAYSPLRLTSHLTSQRVWEDSPIHHIVFATPLAWPEVTFSGTWLPATTRRPTSHPMCQASVMLCSAKSLGTNRLGCRWNTTEPIDLASLLNPLVALADGTSSERIGLECSPQQWEFRPPLEQPLPTTEAIQPRLNCLDLPYRWVNPLKLGSACRQRRTFWYEAKFIQEIVGAIKRMLGGDHLRVADHQELDKNMKTLKREVMYLSAQEDDITKQINSAEHLPWRRRKTEVEVWLRDVQRLKNDVQRLEEEVDGERNFFSRLWLGKRIIEKIKEVEKLQEKGRAFNDLLVDQFPTGKLSMPLTEDFVDSTKARNVERVWECLMNGEDRRIGVFGMGGVGKTTIMKHIHNRLLEKTDMFDAVFWVTVSKFFNIINLQSNIAKELNFSLLDDKDVTRRAKQLHAVLCQQKRYVLIIDDLWEVFLLEGVGIPKPTGSNGCKLVLTTRSLEVCKGMRCKTIKVELLTEQEALTLFLCKVVEDVMVLSPEVKEIATQIAKECACLPLAIVTVAGNLQGLEGTCEWRNALTELISSTKDASNCESVVFEQLKFSYSRLGNEILQNCFLCCFLYPEDHYIPVEELIEYWIAEELISDMNSIEEQFDKGHAILAKLTNSSLLESFIDKSGDYFIQIHDLIRDMAIKITQSSPRFMVKAGESIGSLAYEHWSEDLERISFMGSWINELPIAPPVCPRLTTLLLNGIHLKEIPDSFFSNMLGLEVLDLSSNYEIESLPESISNLENLRALILDRCHELNYVPSLEKLKALKVFTLTLSRIEKVPEGIEELVNLTKLDLSNNFNLGNFPTCKLCRFSKLRFLRMDGTKAKVSADDLLCLRELEVVAVHFHNVQELTRYATSQHWQGLEKYWLLVGERKREKSKINEKEVCIFSKSKPLVSGVNQLVLPANMDFFQLDGFDNVVNLSSISTLKGARNLRSFNVRSGNGLETIFSSSSFSENGQIFLGTVEELHLALLPNYRVLFDGIAPPPNISFNLKKLFFYGCHIMKNIFPVQLLRNFPNLETLQVWDCENVEDIIVKMSDWGNHQDDSYIISLPKLKILILAGLSRLKSIYNGVMVCQSIEKVTVANCPMLRRLPLSLQMDSQQATAPPSLKLIKVDEELWESLEWDDPFTKTILQPFLNRAIRWL</sequence>
<keyword evidence="2" id="KW-1185">Reference proteome</keyword>
<gene>
    <name evidence="1" type="ORF">Vadar_006010</name>
</gene>
<dbReference type="Proteomes" id="UP000828048">
    <property type="component" value="Chromosome 3"/>
</dbReference>
<evidence type="ECO:0000313" key="1">
    <source>
        <dbReference type="EMBL" id="KAH7856835.1"/>
    </source>
</evidence>
<comment type="caution">
    <text evidence="1">The sequence shown here is derived from an EMBL/GenBank/DDBJ whole genome shotgun (WGS) entry which is preliminary data.</text>
</comment>
<protein>
    <submittedName>
        <fullName evidence="1">Uncharacterized protein</fullName>
    </submittedName>
</protein>
<proteinExistence type="predicted"/>
<evidence type="ECO:0000313" key="2">
    <source>
        <dbReference type="Proteomes" id="UP000828048"/>
    </source>
</evidence>
<accession>A0ACB7YTB6</accession>
<dbReference type="EMBL" id="CM037153">
    <property type="protein sequence ID" value="KAH7856835.1"/>
    <property type="molecule type" value="Genomic_DNA"/>
</dbReference>
<organism evidence="1 2">
    <name type="scientific">Vaccinium darrowii</name>
    <dbReference type="NCBI Taxonomy" id="229202"/>
    <lineage>
        <taxon>Eukaryota</taxon>
        <taxon>Viridiplantae</taxon>
        <taxon>Streptophyta</taxon>
        <taxon>Embryophyta</taxon>
        <taxon>Tracheophyta</taxon>
        <taxon>Spermatophyta</taxon>
        <taxon>Magnoliopsida</taxon>
        <taxon>eudicotyledons</taxon>
        <taxon>Gunneridae</taxon>
        <taxon>Pentapetalae</taxon>
        <taxon>asterids</taxon>
        <taxon>Ericales</taxon>
        <taxon>Ericaceae</taxon>
        <taxon>Vaccinioideae</taxon>
        <taxon>Vaccinieae</taxon>
        <taxon>Vaccinium</taxon>
    </lineage>
</organism>
<name>A0ACB7YTB6_9ERIC</name>